<evidence type="ECO:0000313" key="1">
    <source>
        <dbReference type="EMBL" id="AQU86356.1"/>
    </source>
</evidence>
<sequence length="89" mass="9329">MGPVPPRPFRRAAVTPHRTARLALLGLLGLAGCGDALMARNLPPAQDCRQRGGTWRVTPDGHTGLCTLPPGAGVAGARIVPRHPRAPTR</sequence>
<proteinExistence type="predicted"/>
<reference evidence="2" key="1">
    <citation type="submission" date="2017-02" db="EMBL/GenBank/DDBJ databases">
        <title>zhang.</title>
        <authorList>
            <person name="Zhang H."/>
        </authorList>
    </citation>
    <scope>NUCLEOTIDE SEQUENCE [LARGE SCALE GENOMIC DNA]</scope>
    <source>
        <strain evidence="2">RZS01</strain>
    </source>
</reference>
<dbReference type="PROSITE" id="PS51257">
    <property type="entry name" value="PROKAR_LIPOPROTEIN"/>
    <property type="match status" value="1"/>
</dbReference>
<dbReference type="KEGG" id="kna:B0W47_01570"/>
<organism evidence="1 2">
    <name type="scientific">Komagataeibacter nataicola</name>
    <dbReference type="NCBI Taxonomy" id="265960"/>
    <lineage>
        <taxon>Bacteria</taxon>
        <taxon>Pseudomonadati</taxon>
        <taxon>Pseudomonadota</taxon>
        <taxon>Alphaproteobacteria</taxon>
        <taxon>Acetobacterales</taxon>
        <taxon>Acetobacteraceae</taxon>
        <taxon>Komagataeibacter</taxon>
    </lineage>
</organism>
<dbReference type="Proteomes" id="UP000189683">
    <property type="component" value="Chromosome"/>
</dbReference>
<accession>A0A9N7CWS3</accession>
<name>A0A9N7CWS3_9PROT</name>
<protein>
    <submittedName>
        <fullName evidence="1">Uncharacterized protein</fullName>
    </submittedName>
</protein>
<evidence type="ECO:0000313" key="2">
    <source>
        <dbReference type="Proteomes" id="UP000189683"/>
    </source>
</evidence>
<dbReference type="AlphaFoldDB" id="A0A9N7CWS3"/>
<gene>
    <name evidence="1" type="ORF">B0W47_01570</name>
</gene>
<dbReference type="EMBL" id="CP019875">
    <property type="protein sequence ID" value="AQU86356.1"/>
    <property type="molecule type" value="Genomic_DNA"/>
</dbReference>